<feature type="compositionally biased region" description="Basic and acidic residues" evidence="3">
    <location>
        <begin position="1474"/>
        <end position="1496"/>
    </location>
</feature>
<feature type="chain" id="PRO_5013345665" description="MucBP domain-containing protein" evidence="4">
    <location>
        <begin position="19"/>
        <end position="1496"/>
    </location>
</feature>
<evidence type="ECO:0000256" key="2">
    <source>
        <dbReference type="ARBA" id="ARBA00022737"/>
    </source>
</evidence>
<keyword evidence="2" id="KW-0677">Repeat</keyword>
<evidence type="ECO:0000256" key="4">
    <source>
        <dbReference type="SAM" id="SignalP"/>
    </source>
</evidence>
<comment type="caution">
    <text evidence="6">The sequence shown here is derived from an EMBL/GenBank/DDBJ whole genome shotgun (WGS) entry which is preliminary data.</text>
</comment>
<feature type="compositionally biased region" description="Acidic residues" evidence="3">
    <location>
        <begin position="196"/>
        <end position="221"/>
    </location>
</feature>
<feature type="signal peptide" evidence="4">
    <location>
        <begin position="1"/>
        <end position="18"/>
    </location>
</feature>
<feature type="region of interest" description="Disordered" evidence="3">
    <location>
        <begin position="1469"/>
        <end position="1496"/>
    </location>
</feature>
<accession>A0A1Y4LG96</accession>
<protein>
    <recommendedName>
        <fullName evidence="5">MucBP domain-containing protein</fullName>
    </recommendedName>
</protein>
<evidence type="ECO:0000259" key="5">
    <source>
        <dbReference type="Pfam" id="PF06458"/>
    </source>
</evidence>
<name>A0A1Y4LG96_9FIRM</name>
<feature type="non-terminal residue" evidence="6">
    <location>
        <position position="1496"/>
    </location>
</feature>
<dbReference type="Pfam" id="PF09479">
    <property type="entry name" value="Flg_new"/>
    <property type="match status" value="3"/>
</dbReference>
<reference evidence="7" key="1">
    <citation type="submission" date="2017-04" db="EMBL/GenBank/DDBJ databases">
        <title>Function of individual gut microbiota members based on whole genome sequencing of pure cultures obtained from chicken caecum.</title>
        <authorList>
            <person name="Medvecky M."/>
            <person name="Cejkova D."/>
            <person name="Polansky O."/>
            <person name="Karasova D."/>
            <person name="Kubasova T."/>
            <person name="Cizek A."/>
            <person name="Rychlik I."/>
        </authorList>
    </citation>
    <scope>NUCLEOTIDE SEQUENCE [LARGE SCALE GENOMIC DNA]</scope>
    <source>
        <strain evidence="7">An178</strain>
    </source>
</reference>
<dbReference type="Pfam" id="PF06458">
    <property type="entry name" value="MucBP"/>
    <property type="match status" value="1"/>
</dbReference>
<dbReference type="InterPro" id="IPR009459">
    <property type="entry name" value="MucBP_dom"/>
</dbReference>
<evidence type="ECO:0000313" key="7">
    <source>
        <dbReference type="Proteomes" id="UP000195447"/>
    </source>
</evidence>
<proteinExistence type="predicted"/>
<feature type="region of interest" description="Disordered" evidence="3">
    <location>
        <begin position="35"/>
        <end position="88"/>
    </location>
</feature>
<gene>
    <name evidence="6" type="ORF">B5F14_10055</name>
</gene>
<dbReference type="RefSeq" id="WP_206383622.1">
    <property type="nucleotide sequence ID" value="NZ_NFKM01000033.1"/>
</dbReference>
<comment type="subcellular location">
    <subcellularLocation>
        <location evidence="1">Cell envelope</location>
    </subcellularLocation>
</comment>
<feature type="compositionally biased region" description="Low complexity" evidence="3">
    <location>
        <begin position="69"/>
        <end position="88"/>
    </location>
</feature>
<keyword evidence="4" id="KW-0732">Signal</keyword>
<dbReference type="GO" id="GO:0030313">
    <property type="term" value="C:cell envelope"/>
    <property type="evidence" value="ECO:0007669"/>
    <property type="project" value="UniProtKB-SubCell"/>
</dbReference>
<evidence type="ECO:0000256" key="3">
    <source>
        <dbReference type="SAM" id="MobiDB-lite"/>
    </source>
</evidence>
<dbReference type="InterPro" id="IPR042229">
    <property type="entry name" value="Listeria/Bacterioides_rpt_sf"/>
</dbReference>
<evidence type="ECO:0000313" key="6">
    <source>
        <dbReference type="EMBL" id="OUP55734.1"/>
    </source>
</evidence>
<dbReference type="NCBIfam" id="TIGR02543">
    <property type="entry name" value="List_Bact_rpt"/>
    <property type="match status" value="3"/>
</dbReference>
<organism evidence="6 7">
    <name type="scientific">Faecalitalea cylindroides</name>
    <dbReference type="NCBI Taxonomy" id="39483"/>
    <lineage>
        <taxon>Bacteria</taxon>
        <taxon>Bacillati</taxon>
        <taxon>Bacillota</taxon>
        <taxon>Erysipelotrichia</taxon>
        <taxon>Erysipelotrichales</taxon>
        <taxon>Erysipelotrichaceae</taxon>
        <taxon>Faecalitalea</taxon>
    </lineage>
</organism>
<feature type="compositionally biased region" description="Acidic residues" evidence="3">
    <location>
        <begin position="35"/>
        <end position="50"/>
    </location>
</feature>
<dbReference type="Proteomes" id="UP000195447">
    <property type="component" value="Unassembled WGS sequence"/>
</dbReference>
<feature type="region of interest" description="Disordered" evidence="3">
    <location>
        <begin position="175"/>
        <end position="228"/>
    </location>
</feature>
<dbReference type="EMBL" id="NFKM01000033">
    <property type="protein sequence ID" value="OUP55734.1"/>
    <property type="molecule type" value="Genomic_DNA"/>
</dbReference>
<evidence type="ECO:0000256" key="1">
    <source>
        <dbReference type="ARBA" id="ARBA00004196"/>
    </source>
</evidence>
<dbReference type="InterPro" id="IPR013378">
    <property type="entry name" value="InlB-like_B-rpt"/>
</dbReference>
<keyword evidence="7" id="KW-1185">Reference proteome</keyword>
<dbReference type="Gene3D" id="2.60.40.4270">
    <property type="entry name" value="Listeria-Bacteroides repeat domain"/>
    <property type="match status" value="3"/>
</dbReference>
<feature type="domain" description="MucBP" evidence="5">
    <location>
        <begin position="1007"/>
        <end position="1071"/>
    </location>
</feature>
<dbReference type="Gene3D" id="3.10.20.320">
    <property type="entry name" value="Putative peptidoglycan bound protein (lpxtg motif)"/>
    <property type="match status" value="1"/>
</dbReference>
<sequence length="1496" mass="168160">MMKHLKRFVAIMISMVMAFQFCTNDFYLYAETEPADPDQTEVTSESESEPSDSTGEAAEETPSSDIGTPEPSAPVEEQPAAPVEEQPEVASTLKVEFVDVGNASVKETVEQALESKYVKDTINLDVLGIDTNVEGYTLTEVKDKNDSTQVYTTETKDFVLTGNVTELQFVYTQNVQTDQPEDSQEPSTPQGGQEDQNSEEDQEDTDDEDSDSQTNEGEDEVKDNKVEKDNEYSIVIHHSLSTNVGIFEEYESIKIKDSDFVDGKYDLSQHEYYKAGMELSSAPVVEQDDVQSYYTVKYSVKKGYIARRVQNSDAGIFARTIYVGSFDDVIITPSNQIPVTVTAVYDSGAIAFTEVIMAEQNKSESFDFSYSPDIPEGYSVKISDEDSDTYSYNEGVLSATLPKGTESDQVTLELKANEVRYTVEHHFPGLEEDEETVEIEDDKTGPVGTQTEAEAMDKEGFVPEPIVQQEIKADGTTVVEVHYIRDTFTLTYDTQGGSYIKAKKGLYEEEIDVYSQQNVSNEDPSCGIEEHTHTEKPTYNERPGATNGCWKWRLGAWRLDCDKLVHTHSSECYEISIVYDPQPTKQGYVFAGWYLDDKHSEAAPESMELTEDTTVYAKWEPTKVNYTVSYFIENADDDNYSYLTSEVKSADVGSTVQETAETANPSGLDSENFSFFDSTSAEVKADGSTVISVYFSRNIYTIYYEWTEGWWPNQQEYKIELSAKYGAKITDEFQKTFNEDPRIDIKAWAIHPSDSADKVVCIDTMPSGGGELDGYGFSTWDQQTLYYWLENYNGEETQYHNGKTYGLYKKIDVCFNYLYESDFYDFDGYTQESYSSRTGNYRFGNDTWDGLVVDFYYDANDYQLDLFGYQGKMISSNRVKLGDSINSYLTEPEAPVEGATFNGWYLDPGHTNKYNGDYKMPQGLKLYADWIMPTYTITYKDGENQIKSEKVEYMEIPTSYSPEKDGYTFEGWYTDLNLTEEADLLAPVTGNVTVYAKWSENTTTTYTVKYVDKNGNDILDPVTESGIVGSSVTVEAKELSGDYAGYAVNKPTQTITLKADSKDNVIVFEYTSPENLSYIVQYKYGEEVIREDKGDEGQEGIPAESSKFKVYPKQEIVNELLKEGYSLTQKYQDANLVSNNEENIIVFDLELKEFKITYTGIIDTDTWGDDQNTTNPNPKTYTVNAITEEGIKITNPQRKGYEFKGWKLVNTTVKDGSEAHDPMNVVIAPGTAGNLTFEATWSEVKTQNIDGDYVDAIDYIPNINKYHQGEVKVEVYLDGTHVQGPQATTTNPLLFGYDNYDCVDVLLTYDSQYVLNAVYAEQAQGKDGGYQDIAEVAGGILVDNVQDGSTIYVYLTSKYSVQYNIDGPDSVLAPVDQNIYTIPNYVEHDLNGKFTPALNTNVTVQSLPSVPDGYTITGWVDETKSTVGTVISAEQFVNVDANMDKVITLTAVVSERTDLKYTVTYHYEGADSESSEKEGTFGKPMEYEAPEKKEYK</sequence>